<organism evidence="2 3">
    <name type="scientific">Candidatus Egerieisoma faecipullorum</name>
    <dbReference type="NCBI Taxonomy" id="2840963"/>
    <lineage>
        <taxon>Bacteria</taxon>
        <taxon>Bacillati</taxon>
        <taxon>Bacillota</taxon>
        <taxon>Clostridia</taxon>
        <taxon>Eubacteriales</taxon>
        <taxon>Clostridiaceae</taxon>
        <taxon>Clostridiaceae incertae sedis</taxon>
        <taxon>Candidatus Egerieisoma</taxon>
    </lineage>
</organism>
<evidence type="ECO:0000313" key="2">
    <source>
        <dbReference type="EMBL" id="HIU30458.1"/>
    </source>
</evidence>
<protein>
    <submittedName>
        <fullName evidence="2">Uncharacterized protein</fullName>
    </submittedName>
</protein>
<gene>
    <name evidence="2" type="ORF">IAD50_09220</name>
</gene>
<keyword evidence="1" id="KW-0472">Membrane</keyword>
<dbReference type="AlphaFoldDB" id="A0A9D1LBQ3"/>
<keyword evidence="1" id="KW-0812">Transmembrane</keyword>
<dbReference type="Gene3D" id="3.20.20.80">
    <property type="entry name" value="Glycosidases"/>
    <property type="match status" value="1"/>
</dbReference>
<comment type="caution">
    <text evidence="2">The sequence shown here is derived from an EMBL/GenBank/DDBJ whole genome shotgun (WGS) entry which is preliminary data.</text>
</comment>
<keyword evidence="1" id="KW-1133">Transmembrane helix</keyword>
<feature type="transmembrane region" description="Helical" evidence="1">
    <location>
        <begin position="6"/>
        <end position="23"/>
    </location>
</feature>
<accession>A0A9D1LBQ3</accession>
<dbReference type="EMBL" id="DVMM01000205">
    <property type="protein sequence ID" value="HIU30458.1"/>
    <property type="molecule type" value="Genomic_DNA"/>
</dbReference>
<name>A0A9D1LBQ3_9CLOT</name>
<sequence>MLVKILILVFLALIAALLLFVLYTKKRLSAKSCAITAVACAAVLCAVGVYFYIDGENQKNGEAPKTLSAREEGKRTMDMIMWYDIDTGPTTNGRPQRGWWPLNPQHPDTVQVSGNYRTTTPLMGLYDQRDPETARQHLYWMSALGCNGVAVDWTNYTSYRLETPGQDWYKYTYGVYANTEVLLKEASSSLGFESPKIYITVRLSGENYDALNEVLTDVYTLYEQYPEAWYCLQDGTDRASKPFLIIFIDSELQKKVAEGKAIFDDERFNIRFSNGYLSPYTEEQKDGSKSISGDVPLWFFVESEEDPEAGEGMYRIFHKDAADGSVEQMIAWASVHKGGENWDELNHIVNGQTTFERTLRGVAELSPKALLVNRFNYALAWKEQPQEGVSLYGSTHIEPNVDFGFLVFDNVKTNLYKLNYWKQEAPPAPEVLSSDGDAFFLSLDGYPTEYRVSFDPEVQGEWVYYNINDGVELPEEREGNVCYIQTRNTFGESTVTEYTIPTES</sequence>
<feature type="transmembrane region" description="Helical" evidence="1">
    <location>
        <begin position="35"/>
        <end position="53"/>
    </location>
</feature>
<dbReference type="Proteomes" id="UP000824089">
    <property type="component" value="Unassembled WGS sequence"/>
</dbReference>
<proteinExistence type="predicted"/>
<reference evidence="2" key="2">
    <citation type="journal article" date="2021" name="PeerJ">
        <title>Extensive microbial diversity within the chicken gut microbiome revealed by metagenomics and culture.</title>
        <authorList>
            <person name="Gilroy R."/>
            <person name="Ravi A."/>
            <person name="Getino M."/>
            <person name="Pursley I."/>
            <person name="Horton D.L."/>
            <person name="Alikhan N.F."/>
            <person name="Baker D."/>
            <person name="Gharbi K."/>
            <person name="Hall N."/>
            <person name="Watson M."/>
            <person name="Adriaenssens E.M."/>
            <person name="Foster-Nyarko E."/>
            <person name="Jarju S."/>
            <person name="Secka A."/>
            <person name="Antonio M."/>
            <person name="Oren A."/>
            <person name="Chaudhuri R.R."/>
            <person name="La Ragione R."/>
            <person name="Hildebrand F."/>
            <person name="Pallen M.J."/>
        </authorList>
    </citation>
    <scope>NUCLEOTIDE SEQUENCE</scope>
    <source>
        <strain evidence="2">CHK195-4489</strain>
    </source>
</reference>
<evidence type="ECO:0000256" key="1">
    <source>
        <dbReference type="SAM" id="Phobius"/>
    </source>
</evidence>
<reference evidence="2" key="1">
    <citation type="submission" date="2020-10" db="EMBL/GenBank/DDBJ databases">
        <authorList>
            <person name="Gilroy R."/>
        </authorList>
    </citation>
    <scope>NUCLEOTIDE SEQUENCE</scope>
    <source>
        <strain evidence="2">CHK195-4489</strain>
    </source>
</reference>
<evidence type="ECO:0000313" key="3">
    <source>
        <dbReference type="Proteomes" id="UP000824089"/>
    </source>
</evidence>